<protein>
    <submittedName>
        <fullName evidence="1">Uncharacterized protein</fullName>
    </submittedName>
</protein>
<dbReference type="EMBL" id="MU394305">
    <property type="protein sequence ID" value="KAI6087861.1"/>
    <property type="molecule type" value="Genomic_DNA"/>
</dbReference>
<evidence type="ECO:0000313" key="1">
    <source>
        <dbReference type="EMBL" id="KAI6087861.1"/>
    </source>
</evidence>
<dbReference type="Proteomes" id="UP001497680">
    <property type="component" value="Unassembled WGS sequence"/>
</dbReference>
<accession>A0ACC0D5R2</accession>
<evidence type="ECO:0000313" key="2">
    <source>
        <dbReference type="Proteomes" id="UP001497680"/>
    </source>
</evidence>
<proteinExistence type="predicted"/>
<name>A0ACC0D5R2_9PEZI</name>
<reference evidence="1 2" key="1">
    <citation type="journal article" date="2022" name="New Phytol.">
        <title>Ecological generalism drives hyperdiversity of secondary metabolite gene clusters in xylarialean endophytes.</title>
        <authorList>
            <person name="Franco M.E.E."/>
            <person name="Wisecaver J.H."/>
            <person name="Arnold A.E."/>
            <person name="Ju Y.M."/>
            <person name="Slot J.C."/>
            <person name="Ahrendt S."/>
            <person name="Moore L.P."/>
            <person name="Eastman K.E."/>
            <person name="Scott K."/>
            <person name="Konkel Z."/>
            <person name="Mondo S.J."/>
            <person name="Kuo A."/>
            <person name="Hayes R.D."/>
            <person name="Haridas S."/>
            <person name="Andreopoulos B."/>
            <person name="Riley R."/>
            <person name="LaButti K."/>
            <person name="Pangilinan J."/>
            <person name="Lipzen A."/>
            <person name="Amirebrahimi M."/>
            <person name="Yan J."/>
            <person name="Adam C."/>
            <person name="Keymanesh K."/>
            <person name="Ng V."/>
            <person name="Louie K."/>
            <person name="Northen T."/>
            <person name="Drula E."/>
            <person name="Henrissat B."/>
            <person name="Hsieh H.M."/>
            <person name="Youens-Clark K."/>
            <person name="Lutzoni F."/>
            <person name="Miadlikowska J."/>
            <person name="Eastwood D.C."/>
            <person name="Hamelin R.C."/>
            <person name="Grigoriev I.V."/>
            <person name="U'Ren J.M."/>
        </authorList>
    </citation>
    <scope>NUCLEOTIDE SEQUENCE [LARGE SCALE GENOMIC DNA]</scope>
    <source>
        <strain evidence="1 2">ER1909</strain>
    </source>
</reference>
<sequence length="213" mass="21984">MSGTCDSGFVFYSCNNGFKGCCSVSACDSPDGCPDDAMQPEDTKPTPTTTSATKQPTPSETTIFVDSSTTPETVEPSSTFADSITTATPTPTLDGSVTSIEASTPSSPTDPASTSVPQSSNDAEAGPPLSTAAIAGICVGGTVFAMFILLIISLRIRRHRIAKRHASSADAGVHYSDAAFAEDFMKDHPSISAMRNSRADGGDLALFIPNSNS</sequence>
<comment type="caution">
    <text evidence="1">The sequence shown here is derived from an EMBL/GenBank/DDBJ whole genome shotgun (WGS) entry which is preliminary data.</text>
</comment>
<gene>
    <name evidence="1" type="ORF">F4821DRAFT_277525</name>
</gene>
<organism evidence="1 2">
    <name type="scientific">Hypoxylon rubiginosum</name>
    <dbReference type="NCBI Taxonomy" id="110542"/>
    <lineage>
        <taxon>Eukaryota</taxon>
        <taxon>Fungi</taxon>
        <taxon>Dikarya</taxon>
        <taxon>Ascomycota</taxon>
        <taxon>Pezizomycotina</taxon>
        <taxon>Sordariomycetes</taxon>
        <taxon>Xylariomycetidae</taxon>
        <taxon>Xylariales</taxon>
        <taxon>Hypoxylaceae</taxon>
        <taxon>Hypoxylon</taxon>
    </lineage>
</organism>
<keyword evidence="2" id="KW-1185">Reference proteome</keyword>